<gene>
    <name evidence="6" type="ORF">VitviT2T_011180</name>
</gene>
<keyword evidence="2" id="KW-0539">Nucleus</keyword>
<dbReference type="Gene3D" id="1.10.10.60">
    <property type="entry name" value="Homeodomain-like"/>
    <property type="match status" value="2"/>
</dbReference>
<dbReference type="SUPFAM" id="SSF46689">
    <property type="entry name" value="Homeodomain-like"/>
    <property type="match status" value="1"/>
</dbReference>
<feature type="domain" description="HTH myb-type" evidence="5">
    <location>
        <begin position="116"/>
        <end position="166"/>
    </location>
</feature>
<name>A0ABY9CDE9_VITVI</name>
<accession>A0ABY9CDE9</accession>
<dbReference type="InterPro" id="IPR017930">
    <property type="entry name" value="Myb_dom"/>
</dbReference>
<evidence type="ECO:0008006" key="8">
    <source>
        <dbReference type="Google" id="ProtNLM"/>
    </source>
</evidence>
<evidence type="ECO:0000256" key="2">
    <source>
        <dbReference type="ARBA" id="ARBA00023242"/>
    </source>
</evidence>
<dbReference type="EMBL" id="CP126654">
    <property type="protein sequence ID" value="WJZ92165.1"/>
    <property type="molecule type" value="Genomic_DNA"/>
</dbReference>
<feature type="domain" description="Myb-like" evidence="4">
    <location>
        <begin position="116"/>
        <end position="162"/>
    </location>
</feature>
<evidence type="ECO:0000313" key="6">
    <source>
        <dbReference type="EMBL" id="WJZ92165.1"/>
    </source>
</evidence>
<organism evidence="6 7">
    <name type="scientific">Vitis vinifera</name>
    <name type="common">Grape</name>
    <dbReference type="NCBI Taxonomy" id="29760"/>
    <lineage>
        <taxon>Eukaryota</taxon>
        <taxon>Viridiplantae</taxon>
        <taxon>Streptophyta</taxon>
        <taxon>Embryophyta</taxon>
        <taxon>Tracheophyta</taxon>
        <taxon>Spermatophyta</taxon>
        <taxon>Magnoliopsida</taxon>
        <taxon>eudicotyledons</taxon>
        <taxon>Gunneridae</taxon>
        <taxon>Pentapetalae</taxon>
        <taxon>rosids</taxon>
        <taxon>Vitales</taxon>
        <taxon>Vitaceae</taxon>
        <taxon>Viteae</taxon>
        <taxon>Vitis</taxon>
    </lineage>
</organism>
<dbReference type="PANTHER" id="PTHR44042">
    <property type="entry name" value="DUPLICATED HOMEODOMAIN-LIKE SUPERFAMILY PROTEIN-RELATED"/>
    <property type="match status" value="1"/>
</dbReference>
<evidence type="ECO:0000313" key="7">
    <source>
        <dbReference type="Proteomes" id="UP001227230"/>
    </source>
</evidence>
<dbReference type="PANTHER" id="PTHR44042:SF54">
    <property type="entry name" value="MYB-LIKE DNA-BINDING DOMAIN, SHAQKYF CLASS PROTEIN"/>
    <property type="match status" value="1"/>
</dbReference>
<evidence type="ECO:0000259" key="4">
    <source>
        <dbReference type="PROSITE" id="PS50090"/>
    </source>
</evidence>
<dbReference type="CDD" id="cd00167">
    <property type="entry name" value="SANT"/>
    <property type="match status" value="1"/>
</dbReference>
<dbReference type="Pfam" id="PF00249">
    <property type="entry name" value="Myb_DNA-binding"/>
    <property type="match status" value="1"/>
</dbReference>
<feature type="region of interest" description="Disordered" evidence="3">
    <location>
        <begin position="80"/>
        <end position="111"/>
    </location>
</feature>
<reference evidence="6 7" key="1">
    <citation type="journal article" date="2023" name="Hortic Res">
        <title>The complete reference genome for grapevine (Vitis vinifera L.) genetics and breeding.</title>
        <authorList>
            <person name="Shi X."/>
            <person name="Cao S."/>
            <person name="Wang X."/>
            <person name="Huang S."/>
            <person name="Wang Y."/>
            <person name="Liu Z."/>
            <person name="Liu W."/>
            <person name="Leng X."/>
            <person name="Peng Y."/>
            <person name="Wang N."/>
            <person name="Wang Y."/>
            <person name="Ma Z."/>
            <person name="Xu X."/>
            <person name="Zhang F."/>
            <person name="Xue H."/>
            <person name="Zhong H."/>
            <person name="Wang Y."/>
            <person name="Zhang K."/>
            <person name="Velt A."/>
            <person name="Avia K."/>
            <person name="Holtgrawe D."/>
            <person name="Grimplet J."/>
            <person name="Matus J.T."/>
            <person name="Ware D."/>
            <person name="Wu X."/>
            <person name="Wang H."/>
            <person name="Liu C."/>
            <person name="Fang Y."/>
            <person name="Rustenholz C."/>
            <person name="Cheng Z."/>
            <person name="Xiao H."/>
            <person name="Zhou Y."/>
        </authorList>
    </citation>
    <scope>NUCLEOTIDE SEQUENCE [LARGE SCALE GENOMIC DNA]</scope>
    <source>
        <strain evidence="7">cv. Pinot noir / PN40024</strain>
        <tissue evidence="6">Leaf</tissue>
    </source>
</reference>
<dbReference type="InterPro" id="IPR001005">
    <property type="entry name" value="SANT/Myb"/>
</dbReference>
<protein>
    <recommendedName>
        <fullName evidence="8">Transcription factor MYB1R1</fullName>
    </recommendedName>
</protein>
<evidence type="ECO:0000256" key="1">
    <source>
        <dbReference type="ARBA" id="ARBA00004123"/>
    </source>
</evidence>
<keyword evidence="7" id="KW-1185">Reference proteome</keyword>
<evidence type="ECO:0000256" key="3">
    <source>
        <dbReference type="SAM" id="MobiDB-lite"/>
    </source>
</evidence>
<feature type="region of interest" description="Disordered" evidence="3">
    <location>
        <begin position="1"/>
        <end position="28"/>
    </location>
</feature>
<dbReference type="InterPro" id="IPR009057">
    <property type="entry name" value="Homeodomain-like_sf"/>
</dbReference>
<dbReference type="PROSITE" id="PS51294">
    <property type="entry name" value="HTH_MYB"/>
    <property type="match status" value="1"/>
</dbReference>
<comment type="subcellular location">
    <subcellularLocation>
        <location evidence="1">Nucleus</location>
    </subcellularLocation>
</comment>
<dbReference type="PROSITE" id="PS50090">
    <property type="entry name" value="MYB_LIKE"/>
    <property type="match status" value="1"/>
</dbReference>
<sequence>MKPLDDSHQQSQYPPPKTSPHLVCDQGGGEEWGCEEKRLFDSAQAELDPNCPDLFQKIQSRVPGKTIEQIKRHYDLVNSPVEENLHHPPQQPPRNRRVSREKPPISDPDPCLPQCGPWTWREHELFLMGLIRNGSGDWKRISRDFVYTRTAKQVGHHAQAYLKRPYRLGDRIRSRELAASRIRTSQPADAVKSAPSSSVLVSTVLPEILMDGKCSGGSSKGKAIVHQPPPPTALELFPATHVSAASAPSRPSVGSFIMGLPAGGGASTYARRFGGHPALGLPIGIPAGPFTSVARASAGFSSGELLLGLPIGSPSVPAGASTAAGFSVGEDLSPGLPTGSSSDSDFTIGVPAAGPSPSFARASASFPWGELSLGLPSASATIDGDFIIGLPVCSSTQTRSHAASPPVGELSLGWPVGSSMNGVITLGLPASGTSIGVRTSVAVSGDELTNGNSGGQDSMMGRPVLSTSRVGRAAGFHMGAPIVSSSDSRTSNAFSTEGMAVGWSVVTYLNFETFGAFSLDGLILGLPLDTFINNQTAVTPPPPYGFTVGLPVGSSMNTHNSRIFSPTDFTVGFPVSTFPNTQAFRVSSPSGFTVGWPARIPPSHPISNFTIGTPIGYWINPQTRAFSLDHFVIGIPVTTVNFQTFGASPSVFSCGFPISDSMSTCTSQPYRASSPSTDDSTIGLPVEEYFTMALPVSPPINQQTLGASSPNIITTGVPISTSPNTHTSSTASSLGDLAIGLAIDTPIHAQISEDPSSSSLPDLDMS</sequence>
<proteinExistence type="predicted"/>
<dbReference type="SMART" id="SM00717">
    <property type="entry name" value="SANT"/>
    <property type="match status" value="2"/>
</dbReference>
<evidence type="ECO:0000259" key="5">
    <source>
        <dbReference type="PROSITE" id="PS51294"/>
    </source>
</evidence>
<dbReference type="Proteomes" id="UP001227230">
    <property type="component" value="Chromosome 7"/>
</dbReference>